<evidence type="ECO:0000313" key="1">
    <source>
        <dbReference type="EMBL" id="ALN21806.1"/>
    </source>
</evidence>
<name>A0ABM5W3L1_ECTME</name>
<organism evidence="1 2">
    <name type="scientific">Ectopseudomonas mendocina S5.2</name>
    <dbReference type="NCBI Taxonomy" id="1225174"/>
    <lineage>
        <taxon>Bacteria</taxon>
        <taxon>Pseudomonadati</taxon>
        <taxon>Pseudomonadota</taxon>
        <taxon>Gammaproteobacteria</taxon>
        <taxon>Pseudomonadales</taxon>
        <taxon>Pseudomonadaceae</taxon>
        <taxon>Ectopseudomonas</taxon>
    </lineage>
</organism>
<protein>
    <submittedName>
        <fullName evidence="1">Uncharacterized protein</fullName>
    </submittedName>
</protein>
<dbReference type="RefSeq" id="WP_017362360.1">
    <property type="nucleotide sequence ID" value="NZ_CP013125.1"/>
</dbReference>
<keyword evidence="2" id="KW-1185">Reference proteome</keyword>
<geneLocation type="plasmid" evidence="2"/>
<dbReference type="GeneID" id="57609015"/>
<reference evidence="1 2" key="1">
    <citation type="submission" date="2015-11" db="EMBL/GenBank/DDBJ databases">
        <authorList>
            <person name="Chong T.M."/>
            <person name="Chan K.G."/>
            <person name="Dessaux Y."/>
        </authorList>
    </citation>
    <scope>NUCLEOTIDE SEQUENCE [LARGE SCALE GENOMIC DNA]</scope>
    <source>
        <strain evidence="1 2">S5.2</strain>
        <plasmid evidence="2">Plasmid</plasmid>
    </source>
</reference>
<keyword evidence="1" id="KW-0614">Plasmid</keyword>
<gene>
    <name evidence="1" type="ORF">DW68_024315</name>
</gene>
<sequence length="429" mass="48236">MTNSTDQQPQVPRAIIVDEFSCYMGGRNDDLKEKLREIEGIPNAVYLVNDTKVFVFEKLVALVTERQVKQPGQAVDEVALELFPDAHVTALEAVNEWGIVPEPYELCDDIDGGIAIRHRPFNAQLPGTYPSQAEARIALARLLLGEVILGKGDFTFCGQPMTLNEPMLALEKLPPRPEIDTNLEPASYAYKALGQVTYENGFEPISEDLFNQVKELESTWKDQSSRAEKYAISHATGLWHLTDSLRLEQLIDSRDEVPEYGQGDAAELRMLYPELHMLPDASLYEWFDTYQVECCYLNGWTPYRDDNFLFYMIGRATSSCVDREDATELGQWVGYALLHHNASTDDAQSFGRAALLYDSSITGLAVRVAEAMRYLAKAREVTDLRGAPIQTMMDFMKIGRKIGVNQHMAVQSICDLKDEILPVSRAGFD</sequence>
<dbReference type="Proteomes" id="UP000028530">
    <property type="component" value="Plasmid pPME5"/>
</dbReference>
<evidence type="ECO:0000313" key="2">
    <source>
        <dbReference type="Proteomes" id="UP000028530"/>
    </source>
</evidence>
<accession>A0ABM5W3L1</accession>
<proteinExistence type="predicted"/>
<dbReference type="EMBL" id="CP013125">
    <property type="protein sequence ID" value="ALN21806.1"/>
    <property type="molecule type" value="Genomic_DNA"/>
</dbReference>